<name>A0ABP9NF70_9PSEU</name>
<dbReference type="EMBL" id="BAABJO010000006">
    <property type="protein sequence ID" value="GAA5117336.1"/>
    <property type="molecule type" value="Genomic_DNA"/>
</dbReference>
<feature type="domain" description="AtuA-like ferredoxin-fold" evidence="1">
    <location>
        <begin position="3"/>
        <end position="100"/>
    </location>
</feature>
<dbReference type="RefSeq" id="WP_345604560.1">
    <property type="nucleotide sequence ID" value="NZ_BAABJO010000006.1"/>
</dbReference>
<accession>A0ABP9NF70</accession>
<proteinExistence type="predicted"/>
<dbReference type="PANTHER" id="PTHR47708">
    <property type="match status" value="1"/>
</dbReference>
<evidence type="ECO:0000259" key="1">
    <source>
        <dbReference type="Pfam" id="PF23544"/>
    </source>
</evidence>
<comment type="caution">
    <text evidence="2">The sequence shown here is derived from an EMBL/GenBank/DDBJ whole genome shotgun (WGS) entry which is preliminary data.</text>
</comment>
<organism evidence="2 3">
    <name type="scientific">Pseudonocardia adelaidensis</name>
    <dbReference type="NCBI Taxonomy" id="648754"/>
    <lineage>
        <taxon>Bacteria</taxon>
        <taxon>Bacillati</taxon>
        <taxon>Actinomycetota</taxon>
        <taxon>Actinomycetes</taxon>
        <taxon>Pseudonocardiales</taxon>
        <taxon>Pseudonocardiaceae</taxon>
        <taxon>Pseudonocardia</taxon>
    </lineage>
</organism>
<dbReference type="PANTHER" id="PTHR47708:SF2">
    <property type="entry name" value="SI:CH73-132F6.5"/>
    <property type="match status" value="1"/>
</dbReference>
<evidence type="ECO:0000313" key="3">
    <source>
        <dbReference type="Proteomes" id="UP001500804"/>
    </source>
</evidence>
<keyword evidence="3" id="KW-1185">Reference proteome</keyword>
<evidence type="ECO:0000313" key="2">
    <source>
        <dbReference type="EMBL" id="GAA5117336.1"/>
    </source>
</evidence>
<gene>
    <name evidence="2" type="ORF">GCM10023320_19490</name>
</gene>
<dbReference type="Proteomes" id="UP001500804">
    <property type="component" value="Unassembled WGS sequence"/>
</dbReference>
<dbReference type="InterPro" id="IPR056362">
    <property type="entry name" value="AtuA-like_ferredoxin_dom"/>
</dbReference>
<reference evidence="3" key="1">
    <citation type="journal article" date="2019" name="Int. J. Syst. Evol. Microbiol.">
        <title>The Global Catalogue of Microorganisms (GCM) 10K type strain sequencing project: providing services to taxonomists for standard genome sequencing and annotation.</title>
        <authorList>
            <consortium name="The Broad Institute Genomics Platform"/>
            <consortium name="The Broad Institute Genome Sequencing Center for Infectious Disease"/>
            <person name="Wu L."/>
            <person name="Ma J."/>
        </authorList>
    </citation>
    <scope>NUCLEOTIDE SEQUENCE [LARGE SCALE GENOMIC DNA]</scope>
    <source>
        <strain evidence="3">JCM 18302</strain>
    </source>
</reference>
<sequence length="110" mass="11894">MPIRLHELAHCRAGDKGNLATLSVIPYSDADYPLLVRELTAERVRAQLAGHVGGEVLRYELPLLPALQFVCTGVLDGGVTTSLALDTHGKSLSSRLLALRLPSERRQLPG</sequence>
<dbReference type="Pfam" id="PF23544">
    <property type="entry name" value="AtuA_ferredoxin"/>
    <property type="match status" value="1"/>
</dbReference>
<protein>
    <recommendedName>
        <fullName evidence="1">AtuA-like ferredoxin-fold domain-containing protein</fullName>
    </recommendedName>
</protein>